<dbReference type="Gene3D" id="2.30.170.20">
    <property type="entry name" value="Ribosomal protein L24e"/>
    <property type="match status" value="1"/>
</dbReference>
<feature type="compositionally biased region" description="Low complexity" evidence="4">
    <location>
        <begin position="133"/>
        <end position="145"/>
    </location>
</feature>
<name>A0ABQ7JEC1_9APIC</name>
<protein>
    <submittedName>
        <fullName evidence="6">Ribosomal protein RPL24</fullName>
    </submittedName>
</protein>
<dbReference type="CDD" id="cd00472">
    <property type="entry name" value="Ribosomal_L24e_L24"/>
    <property type="match status" value="1"/>
</dbReference>
<dbReference type="SUPFAM" id="SSF57716">
    <property type="entry name" value="Glucocorticoid receptor-like (DNA-binding domain)"/>
    <property type="match status" value="1"/>
</dbReference>
<comment type="caution">
    <text evidence="6">The sequence shown here is derived from an EMBL/GenBank/DDBJ whole genome shotgun (WGS) entry which is preliminary data.</text>
</comment>
<accession>A0ABQ7JEC1</accession>
<evidence type="ECO:0000313" key="7">
    <source>
        <dbReference type="Proteomes" id="UP000823046"/>
    </source>
</evidence>
<evidence type="ECO:0000256" key="3">
    <source>
        <dbReference type="ARBA" id="ARBA00023274"/>
    </source>
</evidence>
<dbReference type="GO" id="GO:0005840">
    <property type="term" value="C:ribosome"/>
    <property type="evidence" value="ECO:0007669"/>
    <property type="project" value="UniProtKB-KW"/>
</dbReference>
<dbReference type="InterPro" id="IPR056366">
    <property type="entry name" value="Ribosomal_eL24"/>
</dbReference>
<dbReference type="Gene3D" id="6.10.250.1270">
    <property type="match status" value="1"/>
</dbReference>
<evidence type="ECO:0000313" key="6">
    <source>
        <dbReference type="EMBL" id="KAF8822326.1"/>
    </source>
</evidence>
<evidence type="ECO:0000259" key="5">
    <source>
        <dbReference type="Pfam" id="PF01246"/>
    </source>
</evidence>
<keyword evidence="2 6" id="KW-0689">Ribosomal protein</keyword>
<feature type="domain" description="Large ribosomal subunit protein eL24-related N-terminal" evidence="5">
    <location>
        <begin position="10"/>
        <end position="71"/>
    </location>
</feature>
<dbReference type="Pfam" id="PF01246">
    <property type="entry name" value="Ribosomal_L24e"/>
    <property type="match status" value="1"/>
</dbReference>
<sequence>MASTVKTTIKTDVCSFSEYRVYPGRGKRVVAHDGKVYFYIGKKQASLAAQKIKPAKITWTQSWRRMNKKMQAIVGHRRKTHRRVKTSKAIEGLTLDEIKRKQTEKPEARMAVRDAAMKEARELAQKKKELQSKKAAAGGHAKGQARGSAAKPQKQNAKGQKGVRRY</sequence>
<evidence type="ECO:0000256" key="2">
    <source>
        <dbReference type="ARBA" id="ARBA00022980"/>
    </source>
</evidence>
<feature type="region of interest" description="Disordered" evidence="4">
    <location>
        <begin position="120"/>
        <end position="166"/>
    </location>
</feature>
<dbReference type="PANTHER" id="PTHR10792:SF1">
    <property type="entry name" value="RIBOSOMAL PROTEIN L24"/>
    <property type="match status" value="1"/>
</dbReference>
<dbReference type="Proteomes" id="UP000823046">
    <property type="component" value="Unassembled WGS sequence"/>
</dbReference>
<organism evidence="6 7">
    <name type="scientific">Cardiosporidium cionae</name>
    <dbReference type="NCBI Taxonomy" id="476202"/>
    <lineage>
        <taxon>Eukaryota</taxon>
        <taxon>Sar</taxon>
        <taxon>Alveolata</taxon>
        <taxon>Apicomplexa</taxon>
        <taxon>Aconoidasida</taxon>
        <taxon>Nephromycida</taxon>
        <taxon>Cardiosporidium</taxon>
    </lineage>
</organism>
<dbReference type="EMBL" id="JADAQX010000063">
    <property type="protein sequence ID" value="KAF8822326.1"/>
    <property type="molecule type" value="Genomic_DNA"/>
</dbReference>
<evidence type="ECO:0000256" key="1">
    <source>
        <dbReference type="ARBA" id="ARBA00005647"/>
    </source>
</evidence>
<dbReference type="InterPro" id="IPR038630">
    <property type="entry name" value="L24e/L24_sf"/>
</dbReference>
<keyword evidence="3" id="KW-0687">Ribonucleoprotein</keyword>
<comment type="similarity">
    <text evidence="1">Belongs to the eukaryotic ribosomal protein eL24 family.</text>
</comment>
<dbReference type="InterPro" id="IPR000988">
    <property type="entry name" value="Ribosomal_eL24-rel_N"/>
</dbReference>
<dbReference type="PANTHER" id="PTHR10792">
    <property type="entry name" value="60S RIBOSOMAL PROTEIN L24"/>
    <property type="match status" value="1"/>
</dbReference>
<feature type="compositionally biased region" description="Basic and acidic residues" evidence="4">
    <location>
        <begin position="120"/>
        <end position="132"/>
    </location>
</feature>
<reference evidence="6 7" key="1">
    <citation type="journal article" date="2020" name="bioRxiv">
        <title>Metabolic contributions of an alphaproteobacterial endosymbiont in the apicomplexan Cardiosporidium cionae.</title>
        <authorList>
            <person name="Hunter E.S."/>
            <person name="Paight C.J."/>
            <person name="Lane C.E."/>
        </authorList>
    </citation>
    <scope>NUCLEOTIDE SEQUENCE [LARGE SCALE GENOMIC DNA]</scope>
    <source>
        <strain evidence="6">ESH_2018</strain>
    </source>
</reference>
<evidence type="ECO:0000256" key="4">
    <source>
        <dbReference type="SAM" id="MobiDB-lite"/>
    </source>
</evidence>
<gene>
    <name evidence="6" type="primary">RPL24</name>
    <name evidence="6" type="ORF">IE077_003980</name>
</gene>
<proteinExistence type="inferred from homology"/>
<keyword evidence="7" id="KW-1185">Reference proteome</keyword>